<dbReference type="InterPro" id="IPR025476">
    <property type="entry name" value="Helitron_helicase-like"/>
</dbReference>
<reference evidence="2 3" key="1">
    <citation type="journal article" date="2023" name="Life. Sci Alliance">
        <title>Evolutionary insights into 3D genome organization and epigenetic landscape of Vigna mungo.</title>
        <authorList>
            <person name="Junaid A."/>
            <person name="Singh B."/>
            <person name="Bhatia S."/>
        </authorList>
    </citation>
    <scope>NUCLEOTIDE SEQUENCE [LARGE SCALE GENOMIC DNA]</scope>
    <source>
        <strain evidence="2">Urdbean</strain>
    </source>
</reference>
<dbReference type="Pfam" id="PF14214">
    <property type="entry name" value="Helitron_like_N"/>
    <property type="match status" value="1"/>
</dbReference>
<dbReference type="EMBL" id="CP144700">
    <property type="protein sequence ID" value="WVZ26532.1"/>
    <property type="molecule type" value="Genomic_DNA"/>
</dbReference>
<evidence type="ECO:0000259" key="1">
    <source>
        <dbReference type="Pfam" id="PF14214"/>
    </source>
</evidence>
<dbReference type="PANTHER" id="PTHR45786">
    <property type="entry name" value="DNA BINDING PROTEIN-LIKE"/>
    <property type="match status" value="1"/>
</dbReference>
<gene>
    <name evidence="2" type="ORF">V8G54_005076</name>
</gene>
<organism evidence="2 3">
    <name type="scientific">Vigna mungo</name>
    <name type="common">Black gram</name>
    <name type="synonym">Phaseolus mungo</name>
    <dbReference type="NCBI Taxonomy" id="3915"/>
    <lineage>
        <taxon>Eukaryota</taxon>
        <taxon>Viridiplantae</taxon>
        <taxon>Streptophyta</taxon>
        <taxon>Embryophyta</taxon>
        <taxon>Tracheophyta</taxon>
        <taxon>Spermatophyta</taxon>
        <taxon>Magnoliopsida</taxon>
        <taxon>eudicotyledons</taxon>
        <taxon>Gunneridae</taxon>
        <taxon>Pentapetalae</taxon>
        <taxon>rosids</taxon>
        <taxon>fabids</taxon>
        <taxon>Fabales</taxon>
        <taxon>Fabaceae</taxon>
        <taxon>Papilionoideae</taxon>
        <taxon>50 kb inversion clade</taxon>
        <taxon>NPAAA clade</taxon>
        <taxon>indigoferoid/millettioid clade</taxon>
        <taxon>Phaseoleae</taxon>
        <taxon>Vigna</taxon>
    </lineage>
</organism>
<proteinExistence type="predicted"/>
<evidence type="ECO:0000313" key="3">
    <source>
        <dbReference type="Proteomes" id="UP001374535"/>
    </source>
</evidence>
<sequence>IRNNQSKLKVDKYNNLSKPTNERQNEGSQKGKWFMLSSTFIGGRRFMNQLYFYGMPICGHVRFSNIFLTFTCNLKWPEISKVLSTLKLTSLDCPLYLQEFS</sequence>
<dbReference type="Proteomes" id="UP001374535">
    <property type="component" value="Chromosome 1"/>
</dbReference>
<protein>
    <recommendedName>
        <fullName evidence="1">Helitron helicase-like domain-containing protein</fullName>
    </recommendedName>
</protein>
<keyword evidence="3" id="KW-1185">Reference proteome</keyword>
<accession>A0AAQ3PF70</accession>
<dbReference type="AlphaFoldDB" id="A0AAQ3PF70"/>
<evidence type="ECO:0000313" key="2">
    <source>
        <dbReference type="EMBL" id="WVZ26532.1"/>
    </source>
</evidence>
<dbReference type="PANTHER" id="PTHR45786:SF66">
    <property type="entry name" value="HOOK MOTIF PROTEIN, PUTATIVE-RELATED"/>
    <property type="match status" value="1"/>
</dbReference>
<name>A0AAQ3PF70_VIGMU</name>
<feature type="non-terminal residue" evidence="2">
    <location>
        <position position="1"/>
    </location>
</feature>
<feature type="domain" description="Helitron helicase-like" evidence="1">
    <location>
        <begin position="1"/>
        <end position="89"/>
    </location>
</feature>